<organism evidence="2 3">
    <name type="scientific">Malassezia cuniculi</name>
    <dbReference type="NCBI Taxonomy" id="948313"/>
    <lineage>
        <taxon>Eukaryota</taxon>
        <taxon>Fungi</taxon>
        <taxon>Dikarya</taxon>
        <taxon>Basidiomycota</taxon>
        <taxon>Ustilaginomycotina</taxon>
        <taxon>Malasseziomycetes</taxon>
        <taxon>Malasseziales</taxon>
        <taxon>Malasseziaceae</taxon>
        <taxon>Malassezia</taxon>
    </lineage>
</organism>
<dbReference type="Pfam" id="PF13419">
    <property type="entry name" value="HAD_2"/>
    <property type="match status" value="1"/>
</dbReference>
<dbReference type="InterPro" id="IPR036412">
    <property type="entry name" value="HAD-like_sf"/>
</dbReference>
<dbReference type="InterPro" id="IPR041492">
    <property type="entry name" value="HAD_2"/>
</dbReference>
<evidence type="ECO:0000256" key="1">
    <source>
        <dbReference type="SAM" id="Coils"/>
    </source>
</evidence>
<dbReference type="InterPro" id="IPR051806">
    <property type="entry name" value="HAD-like_SPP"/>
</dbReference>
<dbReference type="InterPro" id="IPR023214">
    <property type="entry name" value="HAD_sf"/>
</dbReference>
<dbReference type="InterPro" id="IPR006439">
    <property type="entry name" value="HAD-SF_hydro_IA"/>
</dbReference>
<dbReference type="GO" id="GO:0050308">
    <property type="term" value="F:sugar-phosphatase activity"/>
    <property type="evidence" value="ECO:0007669"/>
    <property type="project" value="TreeGrafter"/>
</dbReference>
<reference evidence="2" key="1">
    <citation type="submission" date="2023-03" db="EMBL/GenBank/DDBJ databases">
        <title>Mating type loci evolution in Malassezia.</title>
        <authorList>
            <person name="Coelho M.A."/>
        </authorList>
    </citation>
    <scope>NUCLEOTIDE SEQUENCE</scope>
    <source>
        <strain evidence="2">CBS 11721</strain>
    </source>
</reference>
<dbReference type="SUPFAM" id="SSF56784">
    <property type="entry name" value="HAD-like"/>
    <property type="match status" value="1"/>
</dbReference>
<proteinExistence type="predicted"/>
<dbReference type="SFLD" id="SFLDS00003">
    <property type="entry name" value="Haloacid_Dehalogenase"/>
    <property type="match status" value="1"/>
</dbReference>
<dbReference type="InterPro" id="IPR023198">
    <property type="entry name" value="PGP-like_dom2"/>
</dbReference>
<evidence type="ECO:0000313" key="3">
    <source>
        <dbReference type="Proteomes" id="UP001219933"/>
    </source>
</evidence>
<gene>
    <name evidence="2" type="ORF">MCUN1_001088</name>
</gene>
<dbReference type="Gene3D" id="1.10.150.240">
    <property type="entry name" value="Putative phosphatase, domain 2"/>
    <property type="match status" value="1"/>
</dbReference>
<feature type="coiled-coil region" evidence="1">
    <location>
        <begin position="54"/>
        <end position="86"/>
    </location>
</feature>
<dbReference type="AlphaFoldDB" id="A0AAF0EPL5"/>
<keyword evidence="3" id="KW-1185">Reference proteome</keyword>
<dbReference type="PANTHER" id="PTHR43481:SF4">
    <property type="entry name" value="GLYCEROL-1-PHOSPHATE PHOSPHOHYDROLASE 1-RELATED"/>
    <property type="match status" value="1"/>
</dbReference>
<protein>
    <submittedName>
        <fullName evidence="2">Uncharacterized protein</fullName>
    </submittedName>
</protein>
<dbReference type="Proteomes" id="UP001219933">
    <property type="component" value="Chromosome 2"/>
</dbReference>
<dbReference type="EMBL" id="CP119878">
    <property type="protein sequence ID" value="WFD34251.1"/>
    <property type="molecule type" value="Genomic_DNA"/>
</dbReference>
<accession>A0AAF0EPL5</accession>
<keyword evidence="1" id="KW-0175">Coiled coil</keyword>
<dbReference type="PANTHER" id="PTHR43481">
    <property type="entry name" value="FRUCTOSE-1-PHOSPHATE PHOSPHATASE"/>
    <property type="match status" value="1"/>
</dbReference>
<name>A0AAF0EPL5_9BASI</name>
<sequence length="257" mass="28378">MPVEQVEVEAMLFDMDGTLISSTAPLSAVWVEFAAQYNMDLDDLLKNSHGKRTVDNLEERLPHLTHEQALAEAERFEARIITLSDENREKATSEITPENPQGTIVALPGVKELLTQINEGKDEHPERRESWAICTSATGDYARKAFMSTRAVPELPAVFVSANDVSKGKPDPEPYLKGAEFTHSDIKNCIVIEDAPAGVLAGKRAGAKVLGLKTTHDGQRMWDNGADWLVQDLSKVSARWENNKLIITIDSEEKPSA</sequence>
<evidence type="ECO:0000313" key="2">
    <source>
        <dbReference type="EMBL" id="WFD34251.1"/>
    </source>
</evidence>
<dbReference type="NCBIfam" id="TIGR01509">
    <property type="entry name" value="HAD-SF-IA-v3"/>
    <property type="match status" value="1"/>
</dbReference>
<dbReference type="SFLD" id="SFLDG01129">
    <property type="entry name" value="C1.5:_HAD__Beta-PGM__Phosphata"/>
    <property type="match status" value="1"/>
</dbReference>
<dbReference type="Gene3D" id="3.40.50.1000">
    <property type="entry name" value="HAD superfamily/HAD-like"/>
    <property type="match status" value="1"/>
</dbReference>